<dbReference type="Proteomes" id="UP000076842">
    <property type="component" value="Unassembled WGS sequence"/>
</dbReference>
<gene>
    <name evidence="2" type="ORF">CALCODRAFT_498192</name>
</gene>
<dbReference type="EMBL" id="KV423989">
    <property type="protein sequence ID" value="KZT55727.1"/>
    <property type="molecule type" value="Genomic_DNA"/>
</dbReference>
<dbReference type="AlphaFoldDB" id="A0A165EXJ3"/>
<evidence type="ECO:0000313" key="3">
    <source>
        <dbReference type="Proteomes" id="UP000076842"/>
    </source>
</evidence>
<name>A0A165EXJ3_9BASI</name>
<keyword evidence="1" id="KW-0732">Signal</keyword>
<sequence>MQLPLPLLALIALSAAALAYPFAYPDPAPAPPEPILRSLQGSALGQREYFDDVRNLVAKDEAGRDVPAGLGMPAVAAMRQREGEYFDDVPVRRG</sequence>
<evidence type="ECO:0000256" key="1">
    <source>
        <dbReference type="SAM" id="SignalP"/>
    </source>
</evidence>
<evidence type="ECO:0000313" key="2">
    <source>
        <dbReference type="EMBL" id="KZT55727.1"/>
    </source>
</evidence>
<reference evidence="2 3" key="1">
    <citation type="journal article" date="2016" name="Mol. Biol. Evol.">
        <title>Comparative Genomics of Early-Diverging Mushroom-Forming Fungi Provides Insights into the Origins of Lignocellulose Decay Capabilities.</title>
        <authorList>
            <person name="Nagy L.G."/>
            <person name="Riley R."/>
            <person name="Tritt A."/>
            <person name="Adam C."/>
            <person name="Daum C."/>
            <person name="Floudas D."/>
            <person name="Sun H."/>
            <person name="Yadav J.S."/>
            <person name="Pangilinan J."/>
            <person name="Larsson K.H."/>
            <person name="Matsuura K."/>
            <person name="Barry K."/>
            <person name="Labutti K."/>
            <person name="Kuo R."/>
            <person name="Ohm R.A."/>
            <person name="Bhattacharya S.S."/>
            <person name="Shirouzu T."/>
            <person name="Yoshinaga Y."/>
            <person name="Martin F.M."/>
            <person name="Grigoriev I.V."/>
            <person name="Hibbett D.S."/>
        </authorList>
    </citation>
    <scope>NUCLEOTIDE SEQUENCE [LARGE SCALE GENOMIC DNA]</scope>
    <source>
        <strain evidence="2 3">HHB12733</strain>
    </source>
</reference>
<feature type="chain" id="PRO_5007857478" evidence="1">
    <location>
        <begin position="20"/>
        <end position="94"/>
    </location>
</feature>
<organism evidence="2 3">
    <name type="scientific">Calocera cornea HHB12733</name>
    <dbReference type="NCBI Taxonomy" id="1353952"/>
    <lineage>
        <taxon>Eukaryota</taxon>
        <taxon>Fungi</taxon>
        <taxon>Dikarya</taxon>
        <taxon>Basidiomycota</taxon>
        <taxon>Agaricomycotina</taxon>
        <taxon>Dacrymycetes</taxon>
        <taxon>Dacrymycetales</taxon>
        <taxon>Dacrymycetaceae</taxon>
        <taxon>Calocera</taxon>
    </lineage>
</organism>
<accession>A0A165EXJ3</accession>
<dbReference type="InParanoid" id="A0A165EXJ3"/>
<proteinExistence type="predicted"/>
<protein>
    <submittedName>
        <fullName evidence="2">Uncharacterized protein</fullName>
    </submittedName>
</protein>
<keyword evidence="3" id="KW-1185">Reference proteome</keyword>
<feature type="signal peptide" evidence="1">
    <location>
        <begin position="1"/>
        <end position="19"/>
    </location>
</feature>